<dbReference type="InterPro" id="IPR039787">
    <property type="entry name" value="ENDOU"/>
</dbReference>
<keyword evidence="11" id="KW-0732">Signal</keyword>
<feature type="non-terminal residue" evidence="14">
    <location>
        <position position="539"/>
    </location>
</feature>
<dbReference type="PANTHER" id="PTHR12439">
    <property type="entry name" value="PLACENTAL PROTEIN 11-RELATED"/>
    <property type="match status" value="1"/>
</dbReference>
<evidence type="ECO:0000313" key="14">
    <source>
        <dbReference type="EMBL" id="CAH2050504.1"/>
    </source>
</evidence>
<dbReference type="InterPro" id="IPR018998">
    <property type="entry name" value="EndoU_C"/>
</dbReference>
<dbReference type="PROSITE" id="PS51959">
    <property type="entry name" value="ENDOU"/>
    <property type="match status" value="1"/>
</dbReference>
<sequence length="539" mass="59823">METCSRAAFMAILLFLQLEICINKVQRYNTNIDFLLHEAGGTVTPPKKGYEEEFPSLKPSSTTLQRPKTTTSLNGHPGTTPKPQSPKRDYVAPQYPTPKPIQNPDVLKTTLPQNNITPSPNNNGKAAPKPPSSPKRDYVAPQLPTLKPMPDNSNKPNNGNVKDLINFYDNINKDNNNKKPSYSSALAGSTSGTPSTARITVPTQKPTQPTPKPPSFSSVVIGTTKQHTTNPTPASPVPKPSSPNSGKNKQPTSSPVLPSSIVNNKNTNQGGSKLASDTELQTISEELLRKDSNNAAKYVTINYQDKTTSQSKEDKAPQPLLTIASDAWNIPTVQKFLPLLDNYERDTLVNEYVTSQERTEENAFMDAIMSTTVIRHLMNFLKEKGYVTPDPKQQRDFLKQLWFGLYSRGKGKISSSGFEHVFVSELKNGEVSGLHNWIYFSKEESANRVNYLGYLKYVQLNDKGVVVKLHFNQQGVDKPVDSMFIGTSPELEIALYTLCFVTRVGEDCPLKLGNKDVNIITHNFRYRSKNYIGSAFPQI</sequence>
<keyword evidence="4 11" id="KW-0540">Nuclease</keyword>
<evidence type="ECO:0000256" key="5">
    <source>
        <dbReference type="ARBA" id="ARBA00022723"/>
    </source>
</evidence>
<evidence type="ECO:0000256" key="1">
    <source>
        <dbReference type="ARBA" id="ARBA00001936"/>
    </source>
</evidence>
<keyword evidence="7 11" id="KW-0378">Hydrolase</keyword>
<feature type="compositionally biased region" description="Low complexity" evidence="12">
    <location>
        <begin position="118"/>
        <end position="127"/>
    </location>
</feature>
<proteinExistence type="inferred from homology"/>
<keyword evidence="5 11" id="KW-0479">Metal-binding</keyword>
<dbReference type="Pfam" id="PF09412">
    <property type="entry name" value="XendoU"/>
    <property type="match status" value="1"/>
</dbReference>
<dbReference type="PANTHER" id="PTHR12439:SF42">
    <property type="entry name" value="ENDORIBONUCLEASE-RELATED"/>
    <property type="match status" value="1"/>
</dbReference>
<dbReference type="SUPFAM" id="SSF142877">
    <property type="entry name" value="EndoU-like"/>
    <property type="match status" value="1"/>
</dbReference>
<evidence type="ECO:0000256" key="12">
    <source>
        <dbReference type="SAM" id="MobiDB-lite"/>
    </source>
</evidence>
<name>A0ABN8ICZ6_9NEOP</name>
<evidence type="ECO:0000256" key="9">
    <source>
        <dbReference type="ARBA" id="ARBA00023211"/>
    </source>
</evidence>
<feature type="region of interest" description="Disordered" evidence="12">
    <location>
        <begin position="40"/>
        <end position="277"/>
    </location>
</feature>
<feature type="compositionally biased region" description="Polar residues" evidence="12">
    <location>
        <begin position="215"/>
        <end position="232"/>
    </location>
</feature>
<evidence type="ECO:0000256" key="8">
    <source>
        <dbReference type="ARBA" id="ARBA00022884"/>
    </source>
</evidence>
<feature type="compositionally biased region" description="Polar residues" evidence="12">
    <location>
        <begin position="180"/>
        <end position="198"/>
    </location>
</feature>
<dbReference type="InterPro" id="IPR037227">
    <property type="entry name" value="EndoU-like"/>
</dbReference>
<evidence type="ECO:0000313" key="15">
    <source>
        <dbReference type="Proteomes" id="UP000837857"/>
    </source>
</evidence>
<protein>
    <recommendedName>
        <fullName evidence="13">EndoU domain-containing protein</fullName>
    </recommendedName>
</protein>
<evidence type="ECO:0000256" key="4">
    <source>
        <dbReference type="ARBA" id="ARBA00022722"/>
    </source>
</evidence>
<evidence type="ECO:0000256" key="7">
    <source>
        <dbReference type="ARBA" id="ARBA00022801"/>
    </source>
</evidence>
<evidence type="ECO:0000256" key="2">
    <source>
        <dbReference type="ARBA" id="ARBA00010168"/>
    </source>
</evidence>
<feature type="compositionally biased region" description="Polar residues" evidence="12">
    <location>
        <begin position="242"/>
        <end position="271"/>
    </location>
</feature>
<evidence type="ECO:0000256" key="6">
    <source>
        <dbReference type="ARBA" id="ARBA00022759"/>
    </source>
</evidence>
<accession>A0ABN8ICZ6</accession>
<reference evidence="14" key="1">
    <citation type="submission" date="2022-03" db="EMBL/GenBank/DDBJ databases">
        <authorList>
            <person name="Martin H S."/>
        </authorList>
    </citation>
    <scope>NUCLEOTIDE SEQUENCE</scope>
</reference>
<keyword evidence="10" id="KW-0456">Lyase</keyword>
<evidence type="ECO:0000256" key="11">
    <source>
        <dbReference type="RuleBase" id="RU367085"/>
    </source>
</evidence>
<comment type="subunit">
    <text evidence="3 11">Monomer.</text>
</comment>
<keyword evidence="15" id="KW-1185">Reference proteome</keyword>
<feature type="signal peptide" evidence="11">
    <location>
        <begin position="1"/>
        <end position="27"/>
    </location>
</feature>
<dbReference type="EMBL" id="OW152814">
    <property type="protein sequence ID" value="CAH2050504.1"/>
    <property type="molecule type" value="Genomic_DNA"/>
</dbReference>
<keyword evidence="8 11" id="KW-0694">RNA-binding</keyword>
<feature type="domain" description="EndoU" evidence="13">
    <location>
        <begin position="276"/>
        <end position="539"/>
    </location>
</feature>
<evidence type="ECO:0000256" key="10">
    <source>
        <dbReference type="ARBA" id="ARBA00023239"/>
    </source>
</evidence>
<dbReference type="CDD" id="cd21159">
    <property type="entry name" value="XendoU"/>
    <property type="match status" value="1"/>
</dbReference>
<organism evidence="14 15">
    <name type="scientific">Iphiclides podalirius</name>
    <name type="common">scarce swallowtail</name>
    <dbReference type="NCBI Taxonomy" id="110791"/>
    <lineage>
        <taxon>Eukaryota</taxon>
        <taxon>Metazoa</taxon>
        <taxon>Ecdysozoa</taxon>
        <taxon>Arthropoda</taxon>
        <taxon>Hexapoda</taxon>
        <taxon>Insecta</taxon>
        <taxon>Pterygota</taxon>
        <taxon>Neoptera</taxon>
        <taxon>Endopterygota</taxon>
        <taxon>Lepidoptera</taxon>
        <taxon>Glossata</taxon>
        <taxon>Ditrysia</taxon>
        <taxon>Papilionoidea</taxon>
        <taxon>Papilionidae</taxon>
        <taxon>Papilioninae</taxon>
        <taxon>Iphiclides</taxon>
    </lineage>
</organism>
<gene>
    <name evidence="14" type="ORF">IPOD504_LOCUS7506</name>
</gene>
<comment type="similarity">
    <text evidence="2 11">Belongs to the ENDOU family.</text>
</comment>
<feature type="chain" id="PRO_5044988446" description="EndoU domain-containing protein" evidence="11">
    <location>
        <begin position="28"/>
        <end position="539"/>
    </location>
</feature>
<keyword evidence="9 11" id="KW-0464">Manganese</keyword>
<feature type="compositionally biased region" description="Polar residues" evidence="12">
    <location>
        <begin position="151"/>
        <end position="160"/>
    </location>
</feature>
<dbReference type="Proteomes" id="UP000837857">
    <property type="component" value="Chromosome 2"/>
</dbReference>
<evidence type="ECO:0000259" key="13">
    <source>
        <dbReference type="PROSITE" id="PS51959"/>
    </source>
</evidence>
<evidence type="ECO:0000256" key="3">
    <source>
        <dbReference type="ARBA" id="ARBA00011245"/>
    </source>
</evidence>
<keyword evidence="6 11" id="KW-0255">Endonuclease</keyword>
<feature type="compositionally biased region" description="Polar residues" evidence="12">
    <location>
        <begin position="58"/>
        <end position="74"/>
    </location>
</feature>
<comment type="cofactor">
    <cofactor evidence="1 11">
        <name>Mn(2+)</name>
        <dbReference type="ChEBI" id="CHEBI:29035"/>
    </cofactor>
</comment>